<evidence type="ECO:0000313" key="2">
    <source>
        <dbReference type="EMBL" id="MCE7008738.1"/>
    </source>
</evidence>
<evidence type="ECO:0000256" key="1">
    <source>
        <dbReference type="SAM" id="Phobius"/>
    </source>
</evidence>
<keyword evidence="1" id="KW-1133">Transmembrane helix</keyword>
<protein>
    <submittedName>
        <fullName evidence="2">Uncharacterized protein</fullName>
    </submittedName>
</protein>
<dbReference type="RefSeq" id="WP_233730209.1">
    <property type="nucleotide sequence ID" value="NZ_JAJVCN010000003.1"/>
</dbReference>
<gene>
    <name evidence="2" type="ORF">LWC34_38895</name>
</gene>
<reference evidence="2 3" key="1">
    <citation type="submission" date="2021-12" db="EMBL/GenBank/DDBJ databases">
        <title>Genome sequence of Kibdelosporangium philippinense ATCC 49844.</title>
        <authorList>
            <person name="Fedorov E.A."/>
            <person name="Omeragic M."/>
            <person name="Shalygina K.F."/>
            <person name="Maclea K.S."/>
        </authorList>
    </citation>
    <scope>NUCLEOTIDE SEQUENCE [LARGE SCALE GENOMIC DNA]</scope>
    <source>
        <strain evidence="2 3">ATCC 49844</strain>
    </source>
</reference>
<organism evidence="2 3">
    <name type="scientific">Kibdelosporangium philippinense</name>
    <dbReference type="NCBI Taxonomy" id="211113"/>
    <lineage>
        <taxon>Bacteria</taxon>
        <taxon>Bacillati</taxon>
        <taxon>Actinomycetota</taxon>
        <taxon>Actinomycetes</taxon>
        <taxon>Pseudonocardiales</taxon>
        <taxon>Pseudonocardiaceae</taxon>
        <taxon>Kibdelosporangium</taxon>
    </lineage>
</organism>
<feature type="transmembrane region" description="Helical" evidence="1">
    <location>
        <begin position="36"/>
        <end position="53"/>
    </location>
</feature>
<dbReference type="EMBL" id="JAJVCN010000003">
    <property type="protein sequence ID" value="MCE7008738.1"/>
    <property type="molecule type" value="Genomic_DNA"/>
</dbReference>
<proteinExistence type="predicted"/>
<dbReference type="Proteomes" id="UP001521150">
    <property type="component" value="Unassembled WGS sequence"/>
</dbReference>
<comment type="caution">
    <text evidence="2">The sequence shown here is derived from an EMBL/GenBank/DDBJ whole genome shotgun (WGS) entry which is preliminary data.</text>
</comment>
<name>A0ABS8ZLR2_9PSEU</name>
<evidence type="ECO:0000313" key="3">
    <source>
        <dbReference type="Proteomes" id="UP001521150"/>
    </source>
</evidence>
<keyword evidence="1" id="KW-0812">Transmembrane</keyword>
<keyword evidence="1" id="KW-0472">Membrane</keyword>
<feature type="transmembrane region" description="Helical" evidence="1">
    <location>
        <begin position="12"/>
        <end position="30"/>
    </location>
</feature>
<sequence>MKPDSITTLLDVVGLALIAFGIGAALFPLIGWAAAAPAGCVVLAGVRVATWLVRPQMAPAWWRNRMRGGDR</sequence>
<accession>A0ABS8ZLR2</accession>
<keyword evidence="3" id="KW-1185">Reference proteome</keyword>